<dbReference type="VEuPathDB" id="PiroplasmaDB:BBOV_III006420"/>
<comment type="caution">
    <text evidence="2">The sequence shown here is derived from an EMBL/GenBank/DDBJ whole genome shotgun (WGS) entry which is preliminary data.</text>
</comment>
<evidence type="ECO:0000313" key="3">
    <source>
        <dbReference type="Proteomes" id="UP000002173"/>
    </source>
</evidence>
<gene>
    <name evidence="2" type="ORF">BBOV_III006420</name>
</gene>
<protein>
    <submittedName>
        <fullName evidence="2">Uncharacterized protein</fullName>
    </submittedName>
</protein>
<dbReference type="InParanoid" id="A7ANR9"/>
<reference evidence="3" key="2">
    <citation type="journal article" date="2020" name="Data Brief">
        <title>Transcriptome dataset of Babesia bovis life stages within vertebrate and invertebrate hosts.</title>
        <authorList>
            <person name="Ueti M.W."/>
            <person name="Johnson W.C."/>
            <person name="Kappmeyer L.S."/>
            <person name="Herndon D.R."/>
            <person name="Mousel M.R."/>
            <person name="Reif K.E."/>
            <person name="Taus N.S."/>
            <person name="Ifeonu O.O."/>
            <person name="Silva J.C."/>
            <person name="Suarez C.E."/>
            <person name="Brayton K.A."/>
        </authorList>
    </citation>
    <scope>NUCLEOTIDE SEQUENCE [LARGE SCALE GENOMIC DNA]</scope>
</reference>
<dbReference type="KEGG" id="bbo:BBOV_III006420"/>
<dbReference type="GeneID" id="5480022"/>
<feature type="region of interest" description="Disordered" evidence="1">
    <location>
        <begin position="145"/>
        <end position="165"/>
    </location>
</feature>
<dbReference type="EMBL" id="AAXT01000001">
    <property type="protein sequence ID" value="EDO08203.1"/>
    <property type="molecule type" value="Genomic_DNA"/>
</dbReference>
<feature type="region of interest" description="Disordered" evidence="1">
    <location>
        <begin position="1"/>
        <end position="40"/>
    </location>
</feature>
<dbReference type="RefSeq" id="XP_001611771.1">
    <property type="nucleotide sequence ID" value="XM_001611721.1"/>
</dbReference>
<dbReference type="AlphaFoldDB" id="A7ANR9"/>
<accession>A7ANR9</accession>
<feature type="compositionally biased region" description="Polar residues" evidence="1">
    <location>
        <begin position="154"/>
        <end position="165"/>
    </location>
</feature>
<dbReference type="Proteomes" id="UP000002173">
    <property type="component" value="Unassembled WGS sequence"/>
</dbReference>
<name>A7ANR9_BABBO</name>
<keyword evidence="3" id="KW-1185">Reference proteome</keyword>
<reference evidence="3" key="3">
    <citation type="journal article" date="2021" name="Int. J. Parasitol.">
        <title>Comparative analysis of gene expression between Babesia bovis blood stages and kinetes allowed by improved genome annotation.</title>
        <authorList>
            <person name="Ueti M.W."/>
            <person name="Johnson W.C."/>
            <person name="Kappmeyer L.S."/>
            <person name="Herndon D.R."/>
            <person name="Mousel M.R."/>
            <person name="Reif K.E."/>
            <person name="Taus N.S."/>
            <person name="Ifeonu O.O."/>
            <person name="Silva J.C."/>
            <person name="Suarez C.E."/>
            <person name="Brayton K.A."/>
        </authorList>
    </citation>
    <scope>NUCLEOTIDE SEQUENCE [LARGE SCALE GENOMIC DNA]</scope>
</reference>
<evidence type="ECO:0000313" key="2">
    <source>
        <dbReference type="EMBL" id="EDO08203.1"/>
    </source>
</evidence>
<sequence>MESDELIAKRNGLRRISKTPTTPKHPGLVNREFPPIKKEAPPPRFKSFHDYYLTQGKHHNRDFLTAQRAYNASLQGHVPHIPNHVVQSNTDDAPSRLSASYKCYDEKELSVVLKGHVKRLCNYFQNAVPNKQYASTIKAMVEKSKPRSLANLPRSESSCSTTNSYQPQKEMDVAEMLNNMRIPAVGIIDLAQHFAKRKSGCAMPSTEQEALEFLEHEGIAYNNAVMLMESTKRAGVVKKVFNWRSAMQAICTGDTKVETLSGSYVNREEIIRVDLPLPLDPDMCEFLRKRGFVIGKNGMPILETDDVMEFDGIKFFVMPCYDPVKDASTRQSSTVSDVSLDLKTGPILPEVSHDPDTLKVYDLKINKVTTDNDLTANDSEFDNCVPCVKRSDSFDMREDSLDAFTNHIFGYAEPHNLDKVLDDLRRLLPEECDGKEGSDDLLITDPNEQNVEGFEWFLNSPEGVHSASVKDAANLDDEPLTDVDYDVIDQFRWMKAV</sequence>
<dbReference type="OMA" id="HEGIAYN"/>
<reference evidence="2 3" key="1">
    <citation type="journal article" date="2007" name="PLoS Pathog.">
        <title>Genome sequence of Babesia bovis and comparative analysis of apicomplexan hemoprotozoa.</title>
        <authorList>
            <person name="Brayton K.A."/>
            <person name="Lau A.O.T."/>
            <person name="Herndon D.R."/>
            <person name="Hannick L."/>
            <person name="Kappmeyer L.S."/>
            <person name="Berens S.J."/>
            <person name="Bidwell S.L."/>
            <person name="Brown W.C."/>
            <person name="Crabtree J."/>
            <person name="Fadrosh D."/>
            <person name="Feldblum T."/>
            <person name="Forberger H.A."/>
            <person name="Haas B.J."/>
            <person name="Howell J.M."/>
            <person name="Khouri H."/>
            <person name="Koo H."/>
            <person name="Mann D.J."/>
            <person name="Norimine J."/>
            <person name="Paulsen I.T."/>
            <person name="Radune D."/>
            <person name="Ren Q."/>
            <person name="Smith R.K. Jr."/>
            <person name="Suarez C.E."/>
            <person name="White O."/>
            <person name="Wortman J.R."/>
            <person name="Knowles D.P. Jr."/>
            <person name="McElwain T.F."/>
            <person name="Nene V.M."/>
        </authorList>
    </citation>
    <scope>NUCLEOTIDE SEQUENCE [LARGE SCALE GENOMIC DNA]</scope>
    <source>
        <strain evidence="2">T2Bo</strain>
    </source>
</reference>
<organism evidence="2 3">
    <name type="scientific">Babesia bovis</name>
    <dbReference type="NCBI Taxonomy" id="5865"/>
    <lineage>
        <taxon>Eukaryota</taxon>
        <taxon>Sar</taxon>
        <taxon>Alveolata</taxon>
        <taxon>Apicomplexa</taxon>
        <taxon>Aconoidasida</taxon>
        <taxon>Piroplasmida</taxon>
        <taxon>Babesiidae</taxon>
        <taxon>Babesia</taxon>
    </lineage>
</organism>
<evidence type="ECO:0000256" key="1">
    <source>
        <dbReference type="SAM" id="MobiDB-lite"/>
    </source>
</evidence>
<proteinExistence type="predicted"/>